<dbReference type="EMBL" id="MHRX01000009">
    <property type="protein sequence ID" value="OHA34649.1"/>
    <property type="molecule type" value="Genomic_DNA"/>
</dbReference>
<sequence>MIRNQLIATFFSFFLLPNFVLAGVVFSEIYYDAAGADLGHEWVEIENTGSDPIDVLSWRFFEAGVNHKLNLASASSLISPNGFAVIADDSEKFLIDWPAFTGVIFDSSFSLDNDGETLGIKNQDLEEVATLTYTKEQGANGDGNSLQKSGAIFISALPTPGITNASTPATSPPPPASSPDAGDQNAVKTSTSAVSPQGAEPKIAIAVQIPKQLIAGADSEFNAETQGLKGYELKNERIVWNFGDGEVAEGSKVLRMYRYPGTYKVVVDVSSAEYSASATAVVDVHDAELEIVEYTSDYVKIKNVSGVEIDLSGWILARVEKSWRFPKNSFILAHGTVTYTYPGVALVPPGLFYPSGVAVPLLKPTATPAESRVVATVHSAPKEEIAPALKPLEIKQIKVNSVFVKQEVKGEVTDRQIGEQEISPPQTNFEDAIASIPLSGIDERENTGSLKFFAAGAGVLTLLGAVLAIFVARGEQGTEELLAEDFTIIERDVADLEKKNILGR</sequence>
<evidence type="ECO:0000259" key="4">
    <source>
        <dbReference type="PROSITE" id="PS51841"/>
    </source>
</evidence>
<feature type="compositionally biased region" description="Polar residues" evidence="1">
    <location>
        <begin position="186"/>
        <end position="195"/>
    </location>
</feature>
<evidence type="ECO:0000256" key="1">
    <source>
        <dbReference type="SAM" id="MobiDB-lite"/>
    </source>
</evidence>
<proteinExistence type="predicted"/>
<keyword evidence="2" id="KW-0812">Transmembrane</keyword>
<feature type="region of interest" description="Disordered" evidence="1">
    <location>
        <begin position="163"/>
        <end position="195"/>
    </location>
</feature>
<feature type="domain" description="PKD" evidence="3">
    <location>
        <begin position="240"/>
        <end position="284"/>
    </location>
</feature>
<reference evidence="5 6" key="1">
    <citation type="journal article" date="2016" name="Nat. Commun.">
        <title>Thousands of microbial genomes shed light on interconnected biogeochemical processes in an aquifer system.</title>
        <authorList>
            <person name="Anantharaman K."/>
            <person name="Brown C.T."/>
            <person name="Hug L.A."/>
            <person name="Sharon I."/>
            <person name="Castelle C.J."/>
            <person name="Probst A.J."/>
            <person name="Thomas B.C."/>
            <person name="Singh A."/>
            <person name="Wilkins M.J."/>
            <person name="Karaoz U."/>
            <person name="Brodie E.L."/>
            <person name="Williams K.H."/>
            <person name="Hubbard S.S."/>
            <person name="Banfield J.F."/>
        </authorList>
    </citation>
    <scope>NUCLEOTIDE SEQUENCE [LARGE SCALE GENOMIC DNA]</scope>
</reference>
<evidence type="ECO:0000313" key="5">
    <source>
        <dbReference type="EMBL" id="OHA34649.1"/>
    </source>
</evidence>
<dbReference type="Proteomes" id="UP000176221">
    <property type="component" value="Unassembled WGS sequence"/>
</dbReference>
<dbReference type="STRING" id="1802319.A2928_03890"/>
<dbReference type="PROSITE" id="PS50093">
    <property type="entry name" value="PKD"/>
    <property type="match status" value="1"/>
</dbReference>
<dbReference type="Pfam" id="PF18911">
    <property type="entry name" value="PKD_4"/>
    <property type="match status" value="1"/>
</dbReference>
<dbReference type="InterPro" id="IPR013783">
    <property type="entry name" value="Ig-like_fold"/>
</dbReference>
<dbReference type="PROSITE" id="PS51841">
    <property type="entry name" value="LTD"/>
    <property type="match status" value="1"/>
</dbReference>
<dbReference type="Pfam" id="PF00932">
    <property type="entry name" value="LTD"/>
    <property type="match status" value="1"/>
</dbReference>
<dbReference type="SUPFAM" id="SSF74853">
    <property type="entry name" value="Lamin A/C globular tail domain"/>
    <property type="match status" value="2"/>
</dbReference>
<accession>A0A1G2NGQ0</accession>
<keyword evidence="2" id="KW-1133">Transmembrane helix</keyword>
<protein>
    <recommendedName>
        <fullName evidence="7">PKD domain-containing protein</fullName>
    </recommendedName>
</protein>
<evidence type="ECO:0000259" key="3">
    <source>
        <dbReference type="PROSITE" id="PS50093"/>
    </source>
</evidence>
<dbReference type="InterPro" id="IPR000601">
    <property type="entry name" value="PKD_dom"/>
</dbReference>
<keyword evidence="2" id="KW-0472">Membrane</keyword>
<dbReference type="InterPro" id="IPR001322">
    <property type="entry name" value="Lamin_tail_dom"/>
</dbReference>
<evidence type="ECO:0000256" key="2">
    <source>
        <dbReference type="SAM" id="Phobius"/>
    </source>
</evidence>
<dbReference type="InterPro" id="IPR036415">
    <property type="entry name" value="Lamin_tail_dom_sf"/>
</dbReference>
<dbReference type="AlphaFoldDB" id="A0A1G2NGQ0"/>
<name>A0A1G2NGQ0_9BACT</name>
<dbReference type="Gene3D" id="2.60.40.10">
    <property type="entry name" value="Immunoglobulins"/>
    <property type="match status" value="1"/>
</dbReference>
<feature type="transmembrane region" description="Helical" evidence="2">
    <location>
        <begin position="452"/>
        <end position="472"/>
    </location>
</feature>
<organism evidence="5 6">
    <name type="scientific">Candidatus Taylorbacteria bacterium RIFCSPLOWO2_01_FULL_45_15b</name>
    <dbReference type="NCBI Taxonomy" id="1802319"/>
    <lineage>
        <taxon>Bacteria</taxon>
        <taxon>Candidatus Tayloriibacteriota</taxon>
    </lineage>
</organism>
<evidence type="ECO:0008006" key="7">
    <source>
        <dbReference type="Google" id="ProtNLM"/>
    </source>
</evidence>
<comment type="caution">
    <text evidence="5">The sequence shown here is derived from an EMBL/GenBank/DDBJ whole genome shotgun (WGS) entry which is preliminary data.</text>
</comment>
<dbReference type="Gene3D" id="2.60.40.1260">
    <property type="entry name" value="Lamin Tail domain"/>
    <property type="match status" value="1"/>
</dbReference>
<evidence type="ECO:0000313" key="6">
    <source>
        <dbReference type="Proteomes" id="UP000176221"/>
    </source>
</evidence>
<feature type="domain" description="LTD" evidence="4">
    <location>
        <begin position="270"/>
        <end position="382"/>
    </location>
</feature>
<gene>
    <name evidence="5" type="ORF">A2928_03890</name>
</gene>